<sequence length="97" mass="11548">MSTLQRSRLIAVAEQYPKMTPEARLRFQKRIKTWALLTREQREEARENYRRLKRLPKKQREAIKQRWEAKQQTRLPVEPAPAKPDVMPALTSPIQPS</sequence>
<feature type="compositionally biased region" description="Basic and acidic residues" evidence="1">
    <location>
        <begin position="58"/>
        <end position="71"/>
    </location>
</feature>
<keyword evidence="3" id="KW-1185">Reference proteome</keyword>
<dbReference type="AlphaFoldDB" id="A0A512L6R1"/>
<evidence type="ECO:0000256" key="1">
    <source>
        <dbReference type="SAM" id="MobiDB-lite"/>
    </source>
</evidence>
<accession>A0A512L6R1</accession>
<evidence type="ECO:0008006" key="4">
    <source>
        <dbReference type="Google" id="ProtNLM"/>
    </source>
</evidence>
<feature type="region of interest" description="Disordered" evidence="1">
    <location>
        <begin position="56"/>
        <end position="97"/>
    </location>
</feature>
<dbReference type="EMBL" id="BKAD01000011">
    <property type="protein sequence ID" value="GEP30132.1"/>
    <property type="molecule type" value="Genomic_DNA"/>
</dbReference>
<proteinExistence type="predicted"/>
<evidence type="ECO:0000313" key="2">
    <source>
        <dbReference type="EMBL" id="GEP30132.1"/>
    </source>
</evidence>
<dbReference type="Proteomes" id="UP000321337">
    <property type="component" value="Unassembled WGS sequence"/>
</dbReference>
<dbReference type="InterPro" id="IPR021455">
    <property type="entry name" value="DUF3106"/>
</dbReference>
<comment type="caution">
    <text evidence="2">The sequence shown here is derived from an EMBL/GenBank/DDBJ whole genome shotgun (WGS) entry which is preliminary data.</text>
</comment>
<evidence type="ECO:0000313" key="3">
    <source>
        <dbReference type="Proteomes" id="UP000321337"/>
    </source>
</evidence>
<protein>
    <recommendedName>
        <fullName evidence="4">DUF3106 domain-containing protein</fullName>
    </recommendedName>
</protein>
<name>A0A512L6R1_9PROT</name>
<gene>
    <name evidence="2" type="ORF">TPL01_12700</name>
</gene>
<dbReference type="Pfam" id="PF11304">
    <property type="entry name" value="DUF3106"/>
    <property type="match status" value="1"/>
</dbReference>
<reference evidence="2 3" key="1">
    <citation type="submission" date="2019-07" db="EMBL/GenBank/DDBJ databases">
        <title>Whole genome shotgun sequence of Thiobacillus plumbophilus NBRC 107929.</title>
        <authorList>
            <person name="Hosoyama A."/>
            <person name="Uohara A."/>
            <person name="Ohji S."/>
            <person name="Ichikawa N."/>
        </authorList>
    </citation>
    <scope>NUCLEOTIDE SEQUENCE [LARGE SCALE GENOMIC DNA]</scope>
    <source>
        <strain evidence="2 3">NBRC 107929</strain>
    </source>
</reference>
<organism evidence="2 3">
    <name type="scientific">Sulfuriferula plumbiphila</name>
    <dbReference type="NCBI Taxonomy" id="171865"/>
    <lineage>
        <taxon>Bacteria</taxon>
        <taxon>Pseudomonadati</taxon>
        <taxon>Pseudomonadota</taxon>
        <taxon>Betaproteobacteria</taxon>
        <taxon>Nitrosomonadales</taxon>
        <taxon>Sulfuricellaceae</taxon>
        <taxon>Sulfuriferula</taxon>
    </lineage>
</organism>